<evidence type="ECO:0000313" key="1">
    <source>
        <dbReference type="EMBL" id="SIO73781.1"/>
    </source>
</evidence>
<dbReference type="Proteomes" id="UP000002899">
    <property type="component" value="Chromosome IV"/>
</dbReference>
<evidence type="ECO:0000313" key="2">
    <source>
        <dbReference type="Proteomes" id="UP000002899"/>
    </source>
</evidence>
<dbReference type="EMBL" id="LN871599">
    <property type="protein sequence ID" value="SIO73781.1"/>
    <property type="molecule type" value="Genomic_DNA"/>
</dbReference>
<reference evidence="1 2" key="2">
    <citation type="journal article" date="2013" name="PLoS ONE">
        <title>Whole genome mapping and re-organization of the nuclear and mitochondrial genomes of Babesia microti isolates.</title>
        <authorList>
            <person name="Cornillot E."/>
            <person name="Dassouli A."/>
            <person name="Garg A."/>
            <person name="Pachikara N."/>
            <person name="Randazzo S."/>
            <person name="Depoix D."/>
            <person name="Carcy B."/>
            <person name="Delbecq S."/>
            <person name="Frutos R."/>
            <person name="Silva J.C."/>
            <person name="Sutton R."/>
            <person name="Krause P.J."/>
            <person name="Mamoun C.B."/>
        </authorList>
    </citation>
    <scope>NUCLEOTIDE SEQUENCE [LARGE SCALE GENOMIC DNA]</scope>
    <source>
        <strain evidence="1 2">RI</strain>
    </source>
</reference>
<protein>
    <submittedName>
        <fullName evidence="1">Uncharacterized protein</fullName>
    </submittedName>
</protein>
<dbReference type="AlphaFoldDB" id="A0A1N6LY38"/>
<dbReference type="GeneID" id="33043784"/>
<accession>A0A1N6LY38</accession>
<reference evidence="1 2" key="1">
    <citation type="journal article" date="2012" name="Nucleic Acids Res.">
        <title>Sequencing of the smallest Apicomplexan genome from the human pathogen Babesia microti.</title>
        <authorList>
            <person name="Cornillot E."/>
            <person name="Hadj-Kaddour K."/>
            <person name="Dassouli A."/>
            <person name="Noel B."/>
            <person name="Ranwez V."/>
            <person name="Vacherie B."/>
            <person name="Augagneur Y."/>
            <person name="Bres V."/>
            <person name="Duclos A."/>
            <person name="Randazzo S."/>
            <person name="Carcy B."/>
            <person name="Debierre-Grockiego F."/>
            <person name="Delbecq S."/>
            <person name="Moubri-Menage K."/>
            <person name="Shams-Eldin H."/>
            <person name="Usmani-Brown S."/>
            <person name="Bringaud F."/>
            <person name="Wincker P."/>
            <person name="Vivares C.P."/>
            <person name="Schwarz R.T."/>
            <person name="Schetters T.P."/>
            <person name="Krause P.J."/>
            <person name="Gorenflot A."/>
            <person name="Berry V."/>
            <person name="Barbe V."/>
            <person name="Ben Mamoun C."/>
        </authorList>
    </citation>
    <scope>NUCLEOTIDE SEQUENCE [LARGE SCALE GENOMIC DNA]</scope>
    <source>
        <strain evidence="1 2">RI</strain>
    </source>
</reference>
<sequence>MVQVATRRLTLKCVGNGRRRGLDAYKGSAERCANVQNDLLGFLVNNLI</sequence>
<organism evidence="1 2">
    <name type="scientific">Babesia microti (strain RI)</name>
    <dbReference type="NCBI Taxonomy" id="1133968"/>
    <lineage>
        <taxon>Eukaryota</taxon>
        <taxon>Sar</taxon>
        <taxon>Alveolata</taxon>
        <taxon>Apicomplexa</taxon>
        <taxon>Aconoidasida</taxon>
        <taxon>Piroplasmida</taxon>
        <taxon>Babesiidae</taxon>
        <taxon>Babesia</taxon>
    </lineage>
</organism>
<dbReference type="KEGG" id="bmic:BmR1_04g07967"/>
<proteinExistence type="predicted"/>
<dbReference type="VEuPathDB" id="PiroplasmaDB:BmR1_04g07967"/>
<reference evidence="1 2" key="3">
    <citation type="journal article" date="2016" name="Sci. Rep.">
        <title>Genome-wide diversity and gene expression profiling of Babesia microti isolates identify polymorphic genes that mediate host-pathogen interactions.</title>
        <authorList>
            <person name="Silva J.C."/>
            <person name="Cornillot E."/>
            <person name="McCracken C."/>
            <person name="Usmani-Brown S."/>
            <person name="Dwivedi A."/>
            <person name="Ifeonu O.O."/>
            <person name="Crabtree J."/>
            <person name="Gotia H.T."/>
            <person name="Virji A.Z."/>
            <person name="Reynes C."/>
            <person name="Colinge J."/>
            <person name="Kumar V."/>
            <person name="Lawres L."/>
            <person name="Pazzi J.E."/>
            <person name="Pablo J.V."/>
            <person name="Hung C."/>
            <person name="Brancato J."/>
            <person name="Kumari P."/>
            <person name="Orvis J."/>
            <person name="Tretina K."/>
            <person name="Chibucos M."/>
            <person name="Ott S."/>
            <person name="Sadzewicz L."/>
            <person name="Sengamalay N."/>
            <person name="Shetty A.C."/>
            <person name="Su Q."/>
            <person name="Tallon L."/>
            <person name="Fraser C.M."/>
            <person name="Frutos R."/>
            <person name="Molina D.M."/>
            <person name="Krause P.J."/>
            <person name="Ben Mamoun C."/>
        </authorList>
    </citation>
    <scope>NUCLEOTIDE SEQUENCE [LARGE SCALE GENOMIC DNA]</scope>
    <source>
        <strain evidence="1 2">RI</strain>
    </source>
</reference>
<name>A0A1N6LY38_BABMR</name>
<keyword evidence="2" id="KW-1185">Reference proteome</keyword>
<dbReference type="RefSeq" id="XP_021337842.1">
    <property type="nucleotide sequence ID" value="XM_021482650.1"/>
</dbReference>